<accession>A0ABD2CXJ6</accession>
<evidence type="ECO:0000256" key="6">
    <source>
        <dbReference type="ARBA" id="ARBA00022946"/>
    </source>
</evidence>
<dbReference type="Gene3D" id="3.40.1280.30">
    <property type="match status" value="1"/>
</dbReference>
<evidence type="ECO:0000256" key="3">
    <source>
        <dbReference type="ARBA" id="ARBA00022679"/>
    </source>
</evidence>
<keyword evidence="12" id="KW-1185">Reference proteome</keyword>
<keyword evidence="3" id="KW-0808">Transferase</keyword>
<keyword evidence="5" id="KW-0819">tRNA processing</keyword>
<evidence type="ECO:0000256" key="4">
    <source>
        <dbReference type="ARBA" id="ARBA00022691"/>
    </source>
</evidence>
<dbReference type="PROSITE" id="PS51675">
    <property type="entry name" value="SAM_MT_TRM10"/>
    <property type="match status" value="1"/>
</dbReference>
<evidence type="ECO:0000256" key="8">
    <source>
        <dbReference type="ARBA" id="ARBA00023128"/>
    </source>
</evidence>
<evidence type="ECO:0000256" key="2">
    <source>
        <dbReference type="ARBA" id="ARBA00022603"/>
    </source>
</evidence>
<dbReference type="InterPro" id="IPR038459">
    <property type="entry name" value="MT_TRM10-typ_sf"/>
</dbReference>
<dbReference type="GO" id="GO:0005739">
    <property type="term" value="C:mitochondrion"/>
    <property type="evidence" value="ECO:0007669"/>
    <property type="project" value="UniProtKB-SubCell"/>
</dbReference>
<dbReference type="CDD" id="cd18102">
    <property type="entry name" value="Trm10_MRRP1"/>
    <property type="match status" value="1"/>
</dbReference>
<evidence type="ECO:0000256" key="1">
    <source>
        <dbReference type="ARBA" id="ARBA00004173"/>
    </source>
</evidence>
<protein>
    <recommendedName>
        <fullName evidence="9">RNA (guanine-9-)-methyltransferase domain-containing protein 1</fullName>
    </recommendedName>
</protein>
<evidence type="ECO:0000313" key="11">
    <source>
        <dbReference type="EMBL" id="KAL2749825.1"/>
    </source>
</evidence>
<sequence>MYNFGLKSSIVLLRKFSSIFIVSSPFNTNLSKIQITRFIKRNFSEVTLIKTRKDIDEDDKEKLQKLLEDSVIMKKYKLLQYEIDYMREVNKDVPAKIRPKDWLYMLNATKTHQRKYIRFLFLNEIKQQNMMKKHKENIQLTRLKQSKLEEECPSGIKYGLSKNTLFLRIYESTLDNFLNLNLSISSMFEPSIVFDCGYDHVMTNYEIKNCAKQIVLSFAKNRMHKCPVQLYLCNTSRNSQFMSILHNFVPNLYSDSFPLNVTSKSYLDIFDKDKLVYLTPHCRNEMISYDPDKTYIIGAIVDKTSPQPYSLAKAKKEGIRMEKLPLDKYLQWNSGSILVDLKYTKNWLDALNNNIPRRKRTWKEDVPMKYMQYFLVKSKLEEEGKGAVVVKDLKEFITEHTLKSIFEEDTSSKDIRLQSFYRSKLDFMHKNEAFLKIRKSSPSLK</sequence>
<dbReference type="PANTHER" id="PTHR13563">
    <property type="entry name" value="TRNA (GUANINE-9-) METHYLTRANSFERASE"/>
    <property type="match status" value="1"/>
</dbReference>
<name>A0ABD2CXJ6_VESMC</name>
<dbReference type="PANTHER" id="PTHR13563:SF5">
    <property type="entry name" value="TRNA METHYLTRANSFERASE 10 HOMOLOG C"/>
    <property type="match status" value="1"/>
</dbReference>
<dbReference type="GO" id="GO:0008168">
    <property type="term" value="F:methyltransferase activity"/>
    <property type="evidence" value="ECO:0007669"/>
    <property type="project" value="UniProtKB-KW"/>
</dbReference>
<dbReference type="EMBL" id="JAYRBN010000026">
    <property type="protein sequence ID" value="KAL2749825.1"/>
    <property type="molecule type" value="Genomic_DNA"/>
</dbReference>
<evidence type="ECO:0000313" key="12">
    <source>
        <dbReference type="Proteomes" id="UP001607303"/>
    </source>
</evidence>
<dbReference type="GO" id="GO:0032259">
    <property type="term" value="P:methylation"/>
    <property type="evidence" value="ECO:0007669"/>
    <property type="project" value="UniProtKB-KW"/>
</dbReference>
<evidence type="ECO:0000256" key="7">
    <source>
        <dbReference type="ARBA" id="ARBA00023054"/>
    </source>
</evidence>
<dbReference type="Proteomes" id="UP001607303">
    <property type="component" value="Unassembled WGS sequence"/>
</dbReference>
<reference evidence="11 12" key="1">
    <citation type="journal article" date="2024" name="Ann. Entomol. Soc. Am.">
        <title>Genomic analyses of the southern and eastern yellowjacket wasps (Hymenoptera: Vespidae) reveal evolutionary signatures of social life.</title>
        <authorList>
            <person name="Catto M.A."/>
            <person name="Caine P.B."/>
            <person name="Orr S.E."/>
            <person name="Hunt B.G."/>
            <person name="Goodisman M.A.D."/>
        </authorList>
    </citation>
    <scope>NUCLEOTIDE SEQUENCE [LARGE SCALE GENOMIC DNA]</scope>
    <source>
        <strain evidence="11">232</strain>
        <tissue evidence="11">Head and thorax</tissue>
    </source>
</reference>
<feature type="domain" description="SAM-dependent MTase TRM10-type" evidence="10">
    <location>
        <begin position="176"/>
        <end position="362"/>
    </location>
</feature>
<gene>
    <name evidence="11" type="ORF">V1477_001896</name>
</gene>
<evidence type="ECO:0000256" key="5">
    <source>
        <dbReference type="ARBA" id="ARBA00022694"/>
    </source>
</evidence>
<keyword evidence="2" id="KW-0489">Methyltransferase</keyword>
<dbReference type="AlphaFoldDB" id="A0ABD2CXJ6"/>
<dbReference type="InterPro" id="IPR007356">
    <property type="entry name" value="tRNA_m1G_MeTrfase_euk"/>
</dbReference>
<dbReference type="InterPro" id="IPR028564">
    <property type="entry name" value="MT_TRM10-typ"/>
</dbReference>
<keyword evidence="7" id="KW-0175">Coiled coil</keyword>
<comment type="caution">
    <text evidence="11">The sequence shown here is derived from an EMBL/GenBank/DDBJ whole genome shotgun (WGS) entry which is preliminary data.</text>
</comment>
<dbReference type="InterPro" id="IPR025812">
    <property type="entry name" value="Trm10_C_MTase_dom"/>
</dbReference>
<evidence type="ECO:0000256" key="9">
    <source>
        <dbReference type="ARBA" id="ARBA00029803"/>
    </source>
</evidence>
<keyword evidence="4" id="KW-0949">S-adenosyl-L-methionine</keyword>
<proteinExistence type="predicted"/>
<comment type="subcellular location">
    <subcellularLocation>
        <location evidence="1">Mitochondrion</location>
    </subcellularLocation>
</comment>
<keyword evidence="8" id="KW-0496">Mitochondrion</keyword>
<dbReference type="GO" id="GO:0008033">
    <property type="term" value="P:tRNA processing"/>
    <property type="evidence" value="ECO:0007669"/>
    <property type="project" value="UniProtKB-KW"/>
</dbReference>
<keyword evidence="6" id="KW-0809">Transit peptide</keyword>
<organism evidence="11 12">
    <name type="scientific">Vespula maculifrons</name>
    <name type="common">Eastern yellow jacket</name>
    <name type="synonym">Wasp</name>
    <dbReference type="NCBI Taxonomy" id="7453"/>
    <lineage>
        <taxon>Eukaryota</taxon>
        <taxon>Metazoa</taxon>
        <taxon>Ecdysozoa</taxon>
        <taxon>Arthropoda</taxon>
        <taxon>Hexapoda</taxon>
        <taxon>Insecta</taxon>
        <taxon>Pterygota</taxon>
        <taxon>Neoptera</taxon>
        <taxon>Endopterygota</taxon>
        <taxon>Hymenoptera</taxon>
        <taxon>Apocrita</taxon>
        <taxon>Aculeata</taxon>
        <taxon>Vespoidea</taxon>
        <taxon>Vespidae</taxon>
        <taxon>Vespinae</taxon>
        <taxon>Vespula</taxon>
    </lineage>
</organism>
<evidence type="ECO:0000259" key="10">
    <source>
        <dbReference type="PROSITE" id="PS51675"/>
    </source>
</evidence>